<evidence type="ECO:0000313" key="3">
    <source>
        <dbReference type="Proteomes" id="UP000306050"/>
    </source>
</evidence>
<dbReference type="InterPro" id="IPR009784">
    <property type="entry name" value="DUF1349"/>
</dbReference>
<dbReference type="Proteomes" id="UP000306050">
    <property type="component" value="Chromosome SGRAM_19"/>
</dbReference>
<reference evidence="2 3" key="1">
    <citation type="submission" date="2019-05" db="EMBL/GenBank/DDBJ databases">
        <title>Sporisorium graminicola CBS 10092 draft sequencing and annotation.</title>
        <authorList>
            <person name="Solano-Gonzalez S."/>
            <person name="Caddick M.X."/>
            <person name="Darby A."/>
        </authorList>
    </citation>
    <scope>NUCLEOTIDE SEQUENCE [LARGE SCALE GENOMIC DNA]</scope>
    <source>
        <strain evidence="2 3">CBS 10092</strain>
    </source>
</reference>
<dbReference type="RefSeq" id="XP_029739915.1">
    <property type="nucleotide sequence ID" value="XM_029883624.1"/>
</dbReference>
<sequence length="234" mass="25676">MSTPSPAKWAFHDPTSTSSYSVTPSSTNSYTISIASGKRTDWWTSAPHSVPESSAHRTSGPLVYQTLHIDPRENWKLSGTVQQAGSERYQQSTLFIRRAPPSGPSSSVEDSEGQTWLKAGIENEGGRKYVGVVATSPYSDWNVSPLPSRSPSSVYLEIEKTGPDVHVYYTLPSSSQEAEERLLLREKKGFAPLGGEEKEEWWIGAMVCGPLSEKTEGRVEGWTFELLPASAGQH</sequence>
<dbReference type="PANTHER" id="PTHR35332:SF2">
    <property type="entry name" value="REGULATION OF ENOLASE PROTEIN 1"/>
    <property type="match status" value="1"/>
</dbReference>
<comment type="caution">
    <text evidence="2">The sequence shown here is derived from an EMBL/GenBank/DDBJ whole genome shotgun (WGS) entry which is preliminary data.</text>
</comment>
<dbReference type="OrthoDB" id="42525at2759"/>
<proteinExistence type="predicted"/>
<dbReference type="Gene3D" id="2.60.120.200">
    <property type="match status" value="1"/>
</dbReference>
<evidence type="ECO:0000313" key="2">
    <source>
        <dbReference type="EMBL" id="TKY87930.1"/>
    </source>
</evidence>
<organism evidence="2 3">
    <name type="scientific">Sporisorium graminicola</name>
    <dbReference type="NCBI Taxonomy" id="280036"/>
    <lineage>
        <taxon>Eukaryota</taxon>
        <taxon>Fungi</taxon>
        <taxon>Dikarya</taxon>
        <taxon>Basidiomycota</taxon>
        <taxon>Ustilaginomycotina</taxon>
        <taxon>Ustilaginomycetes</taxon>
        <taxon>Ustilaginales</taxon>
        <taxon>Ustilaginaceae</taxon>
        <taxon>Sporisorium</taxon>
    </lineage>
</organism>
<keyword evidence="3" id="KW-1185">Reference proteome</keyword>
<dbReference type="AlphaFoldDB" id="A0A4U7KTV0"/>
<gene>
    <name evidence="2" type="ORF">EX895_003026</name>
</gene>
<dbReference type="PANTHER" id="PTHR35332">
    <property type="entry name" value="REGULATION OF ENOLASE PROTEIN 1"/>
    <property type="match status" value="1"/>
</dbReference>
<dbReference type="EMBL" id="SRRM01000011">
    <property type="protein sequence ID" value="TKY87930.1"/>
    <property type="molecule type" value="Genomic_DNA"/>
</dbReference>
<dbReference type="KEGG" id="sgra:EX895_003026"/>
<dbReference type="GeneID" id="40725921"/>
<name>A0A4U7KTV0_9BASI</name>
<protein>
    <submittedName>
        <fullName evidence="2">Uncharacterized protein</fullName>
    </submittedName>
</protein>
<accession>A0A4U7KTV0</accession>
<dbReference type="Pfam" id="PF07081">
    <property type="entry name" value="DUF1349"/>
    <property type="match status" value="1"/>
</dbReference>
<feature type="compositionally biased region" description="Low complexity" evidence="1">
    <location>
        <begin position="14"/>
        <end position="27"/>
    </location>
</feature>
<evidence type="ECO:0000256" key="1">
    <source>
        <dbReference type="SAM" id="MobiDB-lite"/>
    </source>
</evidence>
<feature type="region of interest" description="Disordered" evidence="1">
    <location>
        <begin position="1"/>
        <end position="27"/>
    </location>
</feature>